<name>A0A3P8FAT5_9TREM</name>
<dbReference type="GO" id="GO:0008017">
    <property type="term" value="F:microtubule binding"/>
    <property type="evidence" value="ECO:0007669"/>
    <property type="project" value="InterPro"/>
</dbReference>
<dbReference type="EMBL" id="UZAN01041523">
    <property type="protein sequence ID" value="VDP73302.1"/>
    <property type="molecule type" value="Genomic_DNA"/>
</dbReference>
<dbReference type="Proteomes" id="UP000272942">
    <property type="component" value="Unassembled WGS sequence"/>
</dbReference>
<evidence type="ECO:0000256" key="1">
    <source>
        <dbReference type="ARBA" id="ARBA00008738"/>
    </source>
</evidence>
<sequence>MILESIYITRESVDPFPPFHSQLCKYSRHKCPHNARKSQIRGPCGVSEYTTKYVPYDVKPVESYKPPHRGVDTHGEMASETTHRVDFVPHPLSTQTSCKKEIAYESPTVAFDGLSTYTKEFTPDYRLWELEARKRPAATEWTPPTVRFGGIPTYTSDYIGHSAAFESDADQIIKDAYRQHLITERAHPIINKECTQKATVPMEHLSTHMQDYGWKTSVPPSSCKPIHTEIQNKEPFAQDTTHRADYREWPSDRAHPITPSVSYRPPSGEMSGDTTYMADYVPHAWSRNQLFGPKHKRQLDLPPFEGMSDYRDSYRAWSVVGKPRVCSPDNAYRSPSVPFDGRSTSKQHYVPHWGHHPAESCKPQVQPLSSETAFDDATIYRAEYTAKHLDPCPAALLNTKMSLYRFEQENEEGHMIYYRNTDEGNSFSPNTDKMDTHPNISTAVAVAN</sequence>
<dbReference type="AlphaFoldDB" id="A0A3P8FAT5"/>
<evidence type="ECO:0000313" key="4">
    <source>
        <dbReference type="Proteomes" id="UP000272942"/>
    </source>
</evidence>
<proteinExistence type="inferred from homology"/>
<reference evidence="3 4" key="1">
    <citation type="submission" date="2018-11" db="EMBL/GenBank/DDBJ databases">
        <authorList>
            <consortium name="Pathogen Informatics"/>
        </authorList>
    </citation>
    <scope>NUCLEOTIDE SEQUENCE [LARGE SCALE GENOMIC DNA]</scope>
    <source>
        <strain evidence="3 4">Egypt</strain>
    </source>
</reference>
<accession>A0A3P8FAT5</accession>
<evidence type="ECO:0000256" key="2">
    <source>
        <dbReference type="SAM" id="MobiDB-lite"/>
    </source>
</evidence>
<feature type="region of interest" description="Disordered" evidence="2">
    <location>
        <begin position="250"/>
        <end position="269"/>
    </location>
</feature>
<dbReference type="GO" id="GO:0005814">
    <property type="term" value="C:centriole"/>
    <property type="evidence" value="ECO:0007669"/>
    <property type="project" value="TreeGrafter"/>
</dbReference>
<evidence type="ECO:0000313" key="3">
    <source>
        <dbReference type="EMBL" id="VDP73302.1"/>
    </source>
</evidence>
<keyword evidence="4" id="KW-1185">Reference proteome</keyword>
<dbReference type="OrthoDB" id="365640at2759"/>
<dbReference type="GO" id="GO:0005879">
    <property type="term" value="C:axonemal microtubule"/>
    <property type="evidence" value="ECO:0007669"/>
    <property type="project" value="TreeGrafter"/>
</dbReference>
<organism evidence="3 4">
    <name type="scientific">Echinostoma caproni</name>
    <dbReference type="NCBI Taxonomy" id="27848"/>
    <lineage>
        <taxon>Eukaryota</taxon>
        <taxon>Metazoa</taxon>
        <taxon>Spiralia</taxon>
        <taxon>Lophotrochozoa</taxon>
        <taxon>Platyhelminthes</taxon>
        <taxon>Trematoda</taxon>
        <taxon>Digenea</taxon>
        <taxon>Plagiorchiida</taxon>
        <taxon>Echinostomata</taxon>
        <taxon>Echinostomatoidea</taxon>
        <taxon>Echinostomatidae</taxon>
        <taxon>Echinostoma</taxon>
    </lineage>
</organism>
<dbReference type="PANTHER" id="PTHR31516:SF17">
    <property type="entry name" value="STABILIZER OF AXONEMAL MICROTUBULES 2"/>
    <property type="match status" value="1"/>
</dbReference>
<dbReference type="InterPro" id="IPR033336">
    <property type="entry name" value="SAXO1/2"/>
</dbReference>
<gene>
    <name evidence="3" type="ORF">ECPE_LOCUS4666</name>
</gene>
<dbReference type="GO" id="GO:0036126">
    <property type="term" value="C:sperm flagellum"/>
    <property type="evidence" value="ECO:0007669"/>
    <property type="project" value="TreeGrafter"/>
</dbReference>
<comment type="similarity">
    <text evidence="1">Belongs to the FAM154 family.</text>
</comment>
<protein>
    <submittedName>
        <fullName evidence="3">Uncharacterized protein</fullName>
    </submittedName>
</protein>
<dbReference type="GO" id="GO:0036064">
    <property type="term" value="C:ciliary basal body"/>
    <property type="evidence" value="ECO:0007669"/>
    <property type="project" value="TreeGrafter"/>
</dbReference>
<dbReference type="PANTHER" id="PTHR31516">
    <property type="entry name" value="STABILIZER OF AXONEMAL MICROTUBULES 2"/>
    <property type="match status" value="1"/>
</dbReference>
<dbReference type="Pfam" id="PF05217">
    <property type="entry name" value="SAXO1-2"/>
    <property type="match status" value="3"/>
</dbReference>